<reference evidence="2" key="1">
    <citation type="journal article" date="2022" name="Mol. Ecol. Resour.">
        <title>The genomes of chicory, endive, great burdock and yacon provide insights into Asteraceae palaeo-polyploidization history and plant inulin production.</title>
        <authorList>
            <person name="Fan W."/>
            <person name="Wang S."/>
            <person name="Wang H."/>
            <person name="Wang A."/>
            <person name="Jiang F."/>
            <person name="Liu H."/>
            <person name="Zhao H."/>
            <person name="Xu D."/>
            <person name="Zhang Y."/>
        </authorList>
    </citation>
    <scope>NUCLEOTIDE SEQUENCE [LARGE SCALE GENOMIC DNA]</scope>
    <source>
        <strain evidence="2">cv. Yunnan</strain>
    </source>
</reference>
<keyword evidence="2" id="KW-1185">Reference proteome</keyword>
<proteinExistence type="predicted"/>
<protein>
    <submittedName>
        <fullName evidence="1">Uncharacterized protein</fullName>
    </submittedName>
</protein>
<comment type="caution">
    <text evidence="1">The sequence shown here is derived from an EMBL/GenBank/DDBJ whole genome shotgun (WGS) entry which is preliminary data.</text>
</comment>
<evidence type="ECO:0000313" key="1">
    <source>
        <dbReference type="EMBL" id="KAI3731224.1"/>
    </source>
</evidence>
<gene>
    <name evidence="1" type="ORF">L1987_62410</name>
</gene>
<reference evidence="1 2" key="2">
    <citation type="journal article" date="2022" name="Mol. Ecol. Resour.">
        <title>The genomes of chicory, endive, great burdock and yacon provide insights into Asteraceae paleo-polyploidization history and plant inulin production.</title>
        <authorList>
            <person name="Fan W."/>
            <person name="Wang S."/>
            <person name="Wang H."/>
            <person name="Wang A."/>
            <person name="Jiang F."/>
            <person name="Liu H."/>
            <person name="Zhao H."/>
            <person name="Xu D."/>
            <person name="Zhang Y."/>
        </authorList>
    </citation>
    <scope>NUCLEOTIDE SEQUENCE [LARGE SCALE GENOMIC DNA]</scope>
    <source>
        <strain evidence="2">cv. Yunnan</strain>
        <tissue evidence="1">Leaves</tissue>
    </source>
</reference>
<accession>A0ACB9CAB1</accession>
<name>A0ACB9CAB1_9ASTR</name>
<sequence length="266" mass="29301">MLGGTISPSVTKLLQLTYFNLSCKDFGSSPIPAFFDLHDGPLFSNLYSKSLKWLNDLKELKHLDMGGIDLSSASDWFEVIRTLPSLLEIHLSSCLLTQFPSIPTTVGFTSLIVLDLSYNIFSDSLLPDWIFSLHNLITLDLTNCYISGLSPGTQGGFHSMPFLKTLTVSSNTFVNSSSLLNGLSSLCNLRFLDVSNCNISTPILASLHNLSLIVHLDLSNNEILEEIPKSLSNLCNLITLDLQSNNFSGNVSELLERFCECESPKL</sequence>
<dbReference type="EMBL" id="CM042038">
    <property type="protein sequence ID" value="KAI3731224.1"/>
    <property type="molecule type" value="Genomic_DNA"/>
</dbReference>
<organism evidence="1 2">
    <name type="scientific">Smallanthus sonchifolius</name>
    <dbReference type="NCBI Taxonomy" id="185202"/>
    <lineage>
        <taxon>Eukaryota</taxon>
        <taxon>Viridiplantae</taxon>
        <taxon>Streptophyta</taxon>
        <taxon>Embryophyta</taxon>
        <taxon>Tracheophyta</taxon>
        <taxon>Spermatophyta</taxon>
        <taxon>Magnoliopsida</taxon>
        <taxon>eudicotyledons</taxon>
        <taxon>Gunneridae</taxon>
        <taxon>Pentapetalae</taxon>
        <taxon>asterids</taxon>
        <taxon>campanulids</taxon>
        <taxon>Asterales</taxon>
        <taxon>Asteraceae</taxon>
        <taxon>Asteroideae</taxon>
        <taxon>Heliantheae alliance</taxon>
        <taxon>Millerieae</taxon>
        <taxon>Smallanthus</taxon>
    </lineage>
</organism>
<evidence type="ECO:0000313" key="2">
    <source>
        <dbReference type="Proteomes" id="UP001056120"/>
    </source>
</evidence>
<dbReference type="Proteomes" id="UP001056120">
    <property type="component" value="Linkage Group LG21"/>
</dbReference>